<evidence type="ECO:0000256" key="3">
    <source>
        <dbReference type="ARBA" id="ARBA00023315"/>
    </source>
</evidence>
<feature type="compositionally biased region" description="Low complexity" evidence="5">
    <location>
        <begin position="1"/>
        <end position="16"/>
    </location>
</feature>
<gene>
    <name evidence="7" type="primary">fabD</name>
    <name evidence="7" type="ORF">GCM10010466_66260</name>
</gene>
<reference evidence="8" key="1">
    <citation type="journal article" date="2019" name="Int. J. Syst. Evol. Microbiol.">
        <title>The Global Catalogue of Microorganisms (GCM) 10K type strain sequencing project: providing services to taxonomists for standard genome sequencing and annotation.</title>
        <authorList>
            <consortium name="The Broad Institute Genomics Platform"/>
            <consortium name="The Broad Institute Genome Sequencing Center for Infectious Disease"/>
            <person name="Wu L."/>
            <person name="Ma J."/>
        </authorList>
    </citation>
    <scope>NUCLEOTIDE SEQUENCE [LARGE SCALE GENOMIC DNA]</scope>
    <source>
        <strain evidence="8">JCM 9373</strain>
    </source>
</reference>
<keyword evidence="2" id="KW-0808">Transferase</keyword>
<sequence>MSGPAATPAAGGTAQAGPGGGSGEGGAGAASAFVFPGMGPSRFEDVGRFMVINPFARRLVAAADARLGYSLVDRFRETEGDYSVYAQVAFLVNCVALAQWAEHTLGVRPQLCTGASFGEKSAIAYTGALPFDDAVWMTAELARCLEEYFAVEHTDVVTHSFVRAPAGELAEILADLEERGEWHDISCYVDDDFFMVSLRERNLEWLERRLRGIGAMSLYTMRPPMHSAAFGALRRKAEDEVVGRLEFADPAVPVVADQDGSLVTTAEGMRTMLLEGFVRPLRWPDVVGSLKARGVGTVYVAGPDSLFGRVGCTRRNFEVVPVNPRTALRPRPRPRPRAGAGAGTGAA</sequence>
<comment type="catalytic activity">
    <reaction evidence="4">
        <text>holo-[ACP] + malonyl-CoA = malonyl-[ACP] + CoA</text>
        <dbReference type="Rhea" id="RHEA:41792"/>
        <dbReference type="Rhea" id="RHEA-COMP:9623"/>
        <dbReference type="Rhea" id="RHEA-COMP:9685"/>
        <dbReference type="ChEBI" id="CHEBI:57287"/>
        <dbReference type="ChEBI" id="CHEBI:57384"/>
        <dbReference type="ChEBI" id="CHEBI:64479"/>
        <dbReference type="ChEBI" id="CHEBI:78449"/>
        <dbReference type="EC" id="2.3.1.39"/>
    </reaction>
</comment>
<evidence type="ECO:0000313" key="7">
    <source>
        <dbReference type="EMBL" id="GAA3166236.1"/>
    </source>
</evidence>
<dbReference type="Pfam" id="PF21124">
    <property type="entry name" value="VinK_C"/>
    <property type="match status" value="1"/>
</dbReference>
<proteinExistence type="predicted"/>
<dbReference type="InterPro" id="IPR016035">
    <property type="entry name" value="Acyl_Trfase/lysoPLipase"/>
</dbReference>
<feature type="region of interest" description="Disordered" evidence="5">
    <location>
        <begin position="325"/>
        <end position="347"/>
    </location>
</feature>
<dbReference type="Proteomes" id="UP001500320">
    <property type="component" value="Unassembled WGS sequence"/>
</dbReference>
<keyword evidence="8" id="KW-1185">Reference proteome</keyword>
<dbReference type="RefSeq" id="WP_344866604.1">
    <property type="nucleotide sequence ID" value="NZ_BAAAUT010000096.1"/>
</dbReference>
<dbReference type="SUPFAM" id="SSF52151">
    <property type="entry name" value="FabD/lysophospholipase-like"/>
    <property type="match status" value="1"/>
</dbReference>
<evidence type="ECO:0000256" key="4">
    <source>
        <dbReference type="ARBA" id="ARBA00048462"/>
    </source>
</evidence>
<protein>
    <recommendedName>
        <fullName evidence="1">[acyl-carrier-protein] S-malonyltransferase</fullName>
        <ecNumber evidence="1">2.3.1.39</ecNumber>
    </recommendedName>
</protein>
<dbReference type="PANTHER" id="PTHR42681">
    <property type="entry name" value="MALONYL-COA-ACYL CARRIER PROTEIN TRANSACYLASE, MITOCHONDRIAL"/>
    <property type="match status" value="1"/>
</dbReference>
<name>A0ABP6P3N2_9ACTN</name>
<evidence type="ECO:0000313" key="8">
    <source>
        <dbReference type="Proteomes" id="UP001500320"/>
    </source>
</evidence>
<evidence type="ECO:0000256" key="1">
    <source>
        <dbReference type="ARBA" id="ARBA00013258"/>
    </source>
</evidence>
<feature type="region of interest" description="Disordered" evidence="5">
    <location>
        <begin position="1"/>
        <end position="23"/>
    </location>
</feature>
<dbReference type="EMBL" id="BAAAUT010000096">
    <property type="protein sequence ID" value="GAA3166236.1"/>
    <property type="molecule type" value="Genomic_DNA"/>
</dbReference>
<organism evidence="7 8">
    <name type="scientific">Planomonospora alba</name>
    <dbReference type="NCBI Taxonomy" id="161354"/>
    <lineage>
        <taxon>Bacteria</taxon>
        <taxon>Bacillati</taxon>
        <taxon>Actinomycetota</taxon>
        <taxon>Actinomycetes</taxon>
        <taxon>Streptosporangiales</taxon>
        <taxon>Streptosporangiaceae</taxon>
        <taxon>Planomonospora</taxon>
    </lineage>
</organism>
<keyword evidence="3" id="KW-0012">Acyltransferase</keyword>
<feature type="domain" description="Malonyl-CoA-[acyl-carrier-protein] transacylase small" evidence="6">
    <location>
        <begin position="160"/>
        <end position="221"/>
    </location>
</feature>
<evidence type="ECO:0000256" key="5">
    <source>
        <dbReference type="SAM" id="MobiDB-lite"/>
    </source>
</evidence>
<dbReference type="InterPro" id="IPR049416">
    <property type="entry name" value="VinK-like_small"/>
</dbReference>
<accession>A0ABP6P3N2</accession>
<dbReference type="InterPro" id="IPR050858">
    <property type="entry name" value="Mal-CoA-ACP_Trans/PKS_FabD"/>
</dbReference>
<dbReference type="EC" id="2.3.1.39" evidence="1"/>
<dbReference type="InterPro" id="IPR001227">
    <property type="entry name" value="Ac_transferase_dom_sf"/>
</dbReference>
<comment type="caution">
    <text evidence="7">The sequence shown here is derived from an EMBL/GenBank/DDBJ whole genome shotgun (WGS) entry which is preliminary data.</text>
</comment>
<dbReference type="PANTHER" id="PTHR42681:SF1">
    <property type="entry name" value="MALONYL-COA-ACYL CARRIER PROTEIN TRANSACYLASE, MITOCHONDRIAL"/>
    <property type="match status" value="1"/>
</dbReference>
<evidence type="ECO:0000259" key="6">
    <source>
        <dbReference type="Pfam" id="PF21124"/>
    </source>
</evidence>
<evidence type="ECO:0000256" key="2">
    <source>
        <dbReference type="ARBA" id="ARBA00022679"/>
    </source>
</evidence>
<dbReference type="Gene3D" id="3.40.366.10">
    <property type="entry name" value="Malonyl-Coenzyme A Acyl Carrier Protein, domain 2"/>
    <property type="match status" value="2"/>
</dbReference>